<organism evidence="3 4">
    <name type="scientific">Pseudomonas turukhanskensis</name>
    <dbReference type="NCBI Taxonomy" id="1806536"/>
    <lineage>
        <taxon>Bacteria</taxon>
        <taxon>Pseudomonadati</taxon>
        <taxon>Pseudomonadota</taxon>
        <taxon>Gammaproteobacteria</taxon>
        <taxon>Pseudomonadales</taxon>
        <taxon>Pseudomonadaceae</taxon>
        <taxon>Pseudomonas</taxon>
    </lineage>
</organism>
<reference evidence="3" key="1">
    <citation type="journal article" date="2014" name="Int. J. Syst. Evol. Microbiol.">
        <title>Complete genome sequence of Corynebacterium casei LMG S-19264T (=DSM 44701T), isolated from a smear-ripened cheese.</title>
        <authorList>
            <consortium name="US DOE Joint Genome Institute (JGI-PGF)"/>
            <person name="Walter F."/>
            <person name="Albersmeier A."/>
            <person name="Kalinowski J."/>
            <person name="Ruckert C."/>
        </authorList>
    </citation>
    <scope>NUCLEOTIDE SEQUENCE</scope>
    <source>
        <strain evidence="3">VKM B-2935</strain>
    </source>
</reference>
<sequence>MKNLETPAVKLAVYGAQSSVGHALMVEALARQFETTLVLDDLNAVDARPGLSTVQGNLYDAISVSQSIAGKDAVVCVLPTDKADTQFHQTFKAVTALLDGLPVAGVKRLLLVGDFAWLDAGSAGLTEPLQQLQDRLIASPVVWTLFDAVSGDTEPGLLGSFASQVVDEVCHAENMHQRIRIHSQASPAAPAADVDVMPQP</sequence>
<feature type="compositionally biased region" description="Low complexity" evidence="1">
    <location>
        <begin position="183"/>
        <end position="200"/>
    </location>
</feature>
<dbReference type="Pfam" id="PF13460">
    <property type="entry name" value="NAD_binding_10"/>
    <property type="match status" value="1"/>
</dbReference>
<evidence type="ECO:0000313" key="4">
    <source>
        <dbReference type="Proteomes" id="UP001143328"/>
    </source>
</evidence>
<feature type="domain" description="NAD(P)-binding" evidence="2">
    <location>
        <begin position="15"/>
        <end position="119"/>
    </location>
</feature>
<keyword evidence="4" id="KW-1185">Reference proteome</keyword>
<evidence type="ECO:0000256" key="1">
    <source>
        <dbReference type="SAM" id="MobiDB-lite"/>
    </source>
</evidence>
<comment type="caution">
    <text evidence="3">The sequence shown here is derived from an EMBL/GenBank/DDBJ whole genome shotgun (WGS) entry which is preliminary data.</text>
</comment>
<reference evidence="3" key="2">
    <citation type="submission" date="2023-01" db="EMBL/GenBank/DDBJ databases">
        <authorList>
            <person name="Sun Q."/>
            <person name="Evtushenko L."/>
        </authorList>
    </citation>
    <scope>NUCLEOTIDE SEQUENCE</scope>
    <source>
        <strain evidence="3">VKM B-2935</strain>
    </source>
</reference>
<dbReference type="InterPro" id="IPR016040">
    <property type="entry name" value="NAD(P)-bd_dom"/>
</dbReference>
<name>A0A9W6K907_9PSED</name>
<accession>A0A9W6K907</accession>
<proteinExistence type="predicted"/>
<dbReference type="Gene3D" id="3.40.50.720">
    <property type="entry name" value="NAD(P)-binding Rossmann-like Domain"/>
    <property type="match status" value="1"/>
</dbReference>
<protein>
    <recommendedName>
        <fullName evidence="2">NAD(P)-binding domain-containing protein</fullName>
    </recommendedName>
</protein>
<evidence type="ECO:0000259" key="2">
    <source>
        <dbReference type="Pfam" id="PF13460"/>
    </source>
</evidence>
<dbReference type="AlphaFoldDB" id="A0A9W6K907"/>
<dbReference type="EMBL" id="BSFN01000010">
    <property type="protein sequence ID" value="GLK90299.1"/>
    <property type="molecule type" value="Genomic_DNA"/>
</dbReference>
<feature type="region of interest" description="Disordered" evidence="1">
    <location>
        <begin position="181"/>
        <end position="200"/>
    </location>
</feature>
<dbReference type="SUPFAM" id="SSF51735">
    <property type="entry name" value="NAD(P)-binding Rossmann-fold domains"/>
    <property type="match status" value="1"/>
</dbReference>
<evidence type="ECO:0000313" key="3">
    <source>
        <dbReference type="EMBL" id="GLK90299.1"/>
    </source>
</evidence>
<dbReference type="RefSeq" id="WP_271196493.1">
    <property type="nucleotide sequence ID" value="NZ_BSFN01000010.1"/>
</dbReference>
<dbReference type="Proteomes" id="UP001143328">
    <property type="component" value="Unassembled WGS sequence"/>
</dbReference>
<gene>
    <name evidence="3" type="ORF">GCM10017655_33620</name>
</gene>
<dbReference type="InterPro" id="IPR036291">
    <property type="entry name" value="NAD(P)-bd_dom_sf"/>
</dbReference>